<name>A0A498SUR7_ACAVI</name>
<evidence type="ECO:0000256" key="1">
    <source>
        <dbReference type="SAM" id="Phobius"/>
    </source>
</evidence>
<keyword evidence="1" id="KW-1133">Transmembrane helix</keyword>
<keyword evidence="1" id="KW-0812">Transmembrane</keyword>
<evidence type="ECO:0000313" key="2">
    <source>
        <dbReference type="EMBL" id="VBB33943.1"/>
    </source>
</evidence>
<dbReference type="AlphaFoldDB" id="A0A498SUR7"/>
<dbReference type="EMBL" id="UPTC01002860">
    <property type="protein sequence ID" value="VBB33943.1"/>
    <property type="molecule type" value="Genomic_DNA"/>
</dbReference>
<keyword evidence="3" id="KW-1185">Reference proteome</keyword>
<reference evidence="2 3" key="1">
    <citation type="submission" date="2018-08" db="EMBL/GenBank/DDBJ databases">
        <authorList>
            <person name="Laetsch R D."/>
            <person name="Stevens L."/>
            <person name="Kumar S."/>
            <person name="Blaxter L. M."/>
        </authorList>
    </citation>
    <scope>NUCLEOTIDE SEQUENCE [LARGE SCALE GENOMIC DNA]</scope>
</reference>
<dbReference type="Proteomes" id="UP000276991">
    <property type="component" value="Unassembled WGS sequence"/>
</dbReference>
<sequence>MHTCEAENVRKCVVSNGLSGNIRECVISNDLSQNVRKSIVSNSLNKNVRESSLALRCFRFAVRITFLIVAILIALLPRSVLDRSHLHLLASEDPLSQVLSVELLLLPEKLSILSLLALLD</sequence>
<protein>
    <submittedName>
        <fullName evidence="2">Uncharacterized protein</fullName>
    </submittedName>
</protein>
<gene>
    <name evidence="2" type="ORF">NAV_LOCUS8734</name>
</gene>
<feature type="transmembrane region" description="Helical" evidence="1">
    <location>
        <begin position="60"/>
        <end position="78"/>
    </location>
</feature>
<accession>A0A498SUR7</accession>
<proteinExistence type="predicted"/>
<organism evidence="2 3">
    <name type="scientific">Acanthocheilonema viteae</name>
    <name type="common">Filarial nematode worm</name>
    <name type="synonym">Dipetalonema viteae</name>
    <dbReference type="NCBI Taxonomy" id="6277"/>
    <lineage>
        <taxon>Eukaryota</taxon>
        <taxon>Metazoa</taxon>
        <taxon>Ecdysozoa</taxon>
        <taxon>Nematoda</taxon>
        <taxon>Chromadorea</taxon>
        <taxon>Rhabditida</taxon>
        <taxon>Spirurina</taxon>
        <taxon>Spiruromorpha</taxon>
        <taxon>Filarioidea</taxon>
        <taxon>Onchocercidae</taxon>
        <taxon>Acanthocheilonema</taxon>
    </lineage>
</organism>
<keyword evidence="1" id="KW-0472">Membrane</keyword>
<evidence type="ECO:0000313" key="3">
    <source>
        <dbReference type="Proteomes" id="UP000276991"/>
    </source>
</evidence>